<gene>
    <name evidence="2" type="ORF">JJB07_17255</name>
</gene>
<accession>A0ABS1JDR2</accession>
<keyword evidence="3" id="KW-1185">Reference proteome</keyword>
<comment type="caution">
    <text evidence="2">The sequence shown here is derived from an EMBL/GenBank/DDBJ whole genome shotgun (WGS) entry which is preliminary data.</text>
</comment>
<evidence type="ECO:0000313" key="3">
    <source>
        <dbReference type="Proteomes" id="UP000602284"/>
    </source>
</evidence>
<evidence type="ECO:0000256" key="1">
    <source>
        <dbReference type="SAM" id="MobiDB-lite"/>
    </source>
</evidence>
<feature type="compositionally biased region" description="Basic and acidic residues" evidence="1">
    <location>
        <begin position="109"/>
        <end position="122"/>
    </location>
</feature>
<dbReference type="Proteomes" id="UP000602284">
    <property type="component" value="Unassembled WGS sequence"/>
</dbReference>
<protein>
    <submittedName>
        <fullName evidence="2">Uncharacterized protein</fullName>
    </submittedName>
</protein>
<evidence type="ECO:0000313" key="2">
    <source>
        <dbReference type="EMBL" id="MBL0388355.1"/>
    </source>
</evidence>
<sequence length="165" mass="19306">MSGLWAIIVLIGAVVSILRRVKQETARRQQHRQEAPQQEQEQVQVKHEQHQSQPQSPREQTAYEWIFGTSKPDPENHDNEDWMEPVQPSVHMDLEDLQESQREIVHESVHESLHVRHSRLDESPAPQKAKHPLHLDRQTLSQALLLKEALDPPRSLRPWKPGKHR</sequence>
<feature type="region of interest" description="Disordered" evidence="1">
    <location>
        <begin position="109"/>
        <end position="133"/>
    </location>
</feature>
<organism evidence="2 3">
    <name type="scientific">Tumebacillus amylolyticus</name>
    <dbReference type="NCBI Taxonomy" id="2801339"/>
    <lineage>
        <taxon>Bacteria</taxon>
        <taxon>Bacillati</taxon>
        <taxon>Bacillota</taxon>
        <taxon>Bacilli</taxon>
        <taxon>Bacillales</taxon>
        <taxon>Alicyclobacillaceae</taxon>
        <taxon>Tumebacillus</taxon>
    </lineage>
</organism>
<proteinExistence type="predicted"/>
<reference evidence="2 3" key="1">
    <citation type="submission" date="2021-01" db="EMBL/GenBank/DDBJ databases">
        <title>Tumebacillus sp. strain ITR2 16S ribosomal RNA gene Genome sequencing and assembly.</title>
        <authorList>
            <person name="Kang M."/>
        </authorList>
    </citation>
    <scope>NUCLEOTIDE SEQUENCE [LARGE SCALE GENOMIC DNA]</scope>
    <source>
        <strain evidence="2 3">ITR2</strain>
    </source>
</reference>
<dbReference type="EMBL" id="JAEQNB010000005">
    <property type="protein sequence ID" value="MBL0388355.1"/>
    <property type="molecule type" value="Genomic_DNA"/>
</dbReference>
<dbReference type="RefSeq" id="WP_201637176.1">
    <property type="nucleotide sequence ID" value="NZ_JAEQNB010000005.1"/>
</dbReference>
<name>A0ABS1JDR2_9BACL</name>
<feature type="region of interest" description="Disordered" evidence="1">
    <location>
        <begin position="26"/>
        <end position="61"/>
    </location>
</feature>